<gene>
    <name evidence="10" type="ORF">GCM10010185_54160</name>
</gene>
<dbReference type="PANTHER" id="PTHR13693">
    <property type="entry name" value="CLASS II AMINOTRANSFERASE/8-AMINO-7-OXONONANOATE SYNTHASE"/>
    <property type="match status" value="1"/>
</dbReference>
<evidence type="ECO:0000256" key="2">
    <source>
        <dbReference type="ARBA" id="ARBA00008392"/>
    </source>
</evidence>
<comment type="subunit">
    <text evidence="3">Homodimer.</text>
</comment>
<dbReference type="GO" id="GO:0033014">
    <property type="term" value="P:tetrapyrrole biosynthetic process"/>
    <property type="evidence" value="ECO:0007669"/>
    <property type="project" value="InterPro"/>
</dbReference>
<accession>A0A918AR45</accession>
<comment type="catalytic activity">
    <reaction evidence="8">
        <text>6-carboxyhexanoyl-[ACP] + L-alanine + H(+) = (8S)-8-amino-7-oxononanoate + holo-[ACP] + CO2</text>
        <dbReference type="Rhea" id="RHEA:42288"/>
        <dbReference type="Rhea" id="RHEA-COMP:9685"/>
        <dbReference type="Rhea" id="RHEA-COMP:9955"/>
        <dbReference type="ChEBI" id="CHEBI:15378"/>
        <dbReference type="ChEBI" id="CHEBI:16526"/>
        <dbReference type="ChEBI" id="CHEBI:57972"/>
        <dbReference type="ChEBI" id="CHEBI:64479"/>
        <dbReference type="ChEBI" id="CHEBI:78846"/>
        <dbReference type="ChEBI" id="CHEBI:149468"/>
        <dbReference type="EC" id="2.3.1.47"/>
    </reaction>
</comment>
<dbReference type="PANTHER" id="PTHR13693:SF102">
    <property type="entry name" value="2-AMINO-3-KETOBUTYRATE COENZYME A LIGASE, MITOCHONDRIAL"/>
    <property type="match status" value="1"/>
</dbReference>
<reference evidence="10" key="2">
    <citation type="submission" date="2020-09" db="EMBL/GenBank/DDBJ databases">
        <authorList>
            <person name="Sun Q."/>
            <person name="Ohkuma M."/>
        </authorList>
    </citation>
    <scope>NUCLEOTIDE SEQUENCE</scope>
    <source>
        <strain evidence="10">JCM 3313</strain>
    </source>
</reference>
<dbReference type="GO" id="GO:0008710">
    <property type="term" value="F:8-amino-7-oxononanoate synthase activity"/>
    <property type="evidence" value="ECO:0007669"/>
    <property type="project" value="UniProtKB-EC"/>
</dbReference>
<dbReference type="RefSeq" id="WP_229796129.1">
    <property type="nucleotide sequence ID" value="NZ_BMRG01000014.1"/>
</dbReference>
<dbReference type="CDD" id="cd06454">
    <property type="entry name" value="KBL_like"/>
    <property type="match status" value="1"/>
</dbReference>
<evidence type="ECO:0000256" key="8">
    <source>
        <dbReference type="ARBA" id="ARBA00047715"/>
    </source>
</evidence>
<keyword evidence="5" id="KW-0808">Transferase</keyword>
<dbReference type="InterPro" id="IPR050087">
    <property type="entry name" value="AON_synthase_class-II"/>
</dbReference>
<dbReference type="AlphaFoldDB" id="A0A918AR45"/>
<dbReference type="InterPro" id="IPR004839">
    <property type="entry name" value="Aminotransferase_I/II_large"/>
</dbReference>
<dbReference type="FunFam" id="3.40.640.10:FF:000006">
    <property type="entry name" value="5-aminolevulinate synthase, mitochondrial"/>
    <property type="match status" value="1"/>
</dbReference>
<dbReference type="InterPro" id="IPR015422">
    <property type="entry name" value="PyrdxlP-dep_Trfase_small"/>
</dbReference>
<sequence length="406" mass="43542">MTELLDVFARRVREPDFVAASAQKFLELGRRAGRFPVATAWRDGTTAEIDVWCSNDYLGMGQHPAVLAATKQAVDEFGAGAGGSRYIAGTNRYHMLLERELAELHGKESALLFSSGYMANDGSLTVLAGQAADCLVFSDELNHASIIDGLRHSGAQKHVFRHNDTGHLEQLLANADPDRPKLIVIESVYSMTGDIAPLAEIARLAERYRAMTFLDEVHAVGMYGPQGAGIAARDGLADRFTVVMGTLAKGFGTTGGYIAGPTAVVEAVSAFARPFIFTTALPPAVAAGALAAVRHLRTSEVERDRLKENARVLHQQLRAAGIPFLSDHTHIVSVLVGSDSACRELAALLLDRHGIYIQAIAGPSIPAGHEILRIAPDATHTPDEVRSLAAILDGLWKELGLPFSPR</sequence>
<evidence type="ECO:0000256" key="1">
    <source>
        <dbReference type="ARBA" id="ARBA00001933"/>
    </source>
</evidence>
<comment type="similarity">
    <text evidence="2">Belongs to the class-II pyridoxal-phosphate-dependent aminotransferase family.</text>
</comment>
<dbReference type="InterPro" id="IPR015421">
    <property type="entry name" value="PyrdxlP-dep_Trfase_major"/>
</dbReference>
<dbReference type="EC" id="2.3.1.47" evidence="4"/>
<dbReference type="NCBIfam" id="TIGR01821">
    <property type="entry name" value="5aminolev_synth"/>
    <property type="match status" value="1"/>
</dbReference>
<dbReference type="InterPro" id="IPR010961">
    <property type="entry name" value="4pyrrol_synth_NH2levulA_synth"/>
</dbReference>
<keyword evidence="11" id="KW-1185">Reference proteome</keyword>
<evidence type="ECO:0000313" key="10">
    <source>
        <dbReference type="EMBL" id="GGP73875.1"/>
    </source>
</evidence>
<evidence type="ECO:0000259" key="9">
    <source>
        <dbReference type="Pfam" id="PF00155"/>
    </source>
</evidence>
<comment type="cofactor">
    <cofactor evidence="1">
        <name>pyridoxal 5'-phosphate</name>
        <dbReference type="ChEBI" id="CHEBI:597326"/>
    </cofactor>
</comment>
<protein>
    <recommendedName>
        <fullName evidence="4">8-amino-7-oxononanoate synthase</fullName>
        <ecNumber evidence="4">2.3.1.47</ecNumber>
    </recommendedName>
</protein>
<dbReference type="Pfam" id="PF00155">
    <property type="entry name" value="Aminotran_1_2"/>
    <property type="match status" value="1"/>
</dbReference>
<comment type="caution">
    <text evidence="10">The sequence shown here is derived from an EMBL/GenBank/DDBJ whole genome shotgun (WGS) entry which is preliminary data.</text>
</comment>
<keyword evidence="7" id="KW-0012">Acyltransferase</keyword>
<dbReference type="Proteomes" id="UP000639606">
    <property type="component" value="Unassembled WGS sequence"/>
</dbReference>
<evidence type="ECO:0000313" key="11">
    <source>
        <dbReference type="Proteomes" id="UP000639606"/>
    </source>
</evidence>
<evidence type="ECO:0000256" key="5">
    <source>
        <dbReference type="ARBA" id="ARBA00022679"/>
    </source>
</evidence>
<dbReference type="GO" id="GO:0030170">
    <property type="term" value="F:pyridoxal phosphate binding"/>
    <property type="evidence" value="ECO:0007669"/>
    <property type="project" value="InterPro"/>
</dbReference>
<proteinExistence type="inferred from homology"/>
<evidence type="ECO:0000256" key="4">
    <source>
        <dbReference type="ARBA" id="ARBA00013187"/>
    </source>
</evidence>
<dbReference type="GO" id="GO:0003870">
    <property type="term" value="F:5-aminolevulinate synthase activity"/>
    <property type="evidence" value="ECO:0007669"/>
    <property type="project" value="InterPro"/>
</dbReference>
<dbReference type="Gene3D" id="3.90.1150.10">
    <property type="entry name" value="Aspartate Aminotransferase, domain 1"/>
    <property type="match status" value="1"/>
</dbReference>
<reference evidence="10" key="1">
    <citation type="journal article" date="2014" name="Int. J. Syst. Evol. Microbiol.">
        <title>Complete genome sequence of Corynebacterium casei LMG S-19264T (=DSM 44701T), isolated from a smear-ripened cheese.</title>
        <authorList>
            <consortium name="US DOE Joint Genome Institute (JGI-PGF)"/>
            <person name="Walter F."/>
            <person name="Albersmeier A."/>
            <person name="Kalinowski J."/>
            <person name="Ruckert C."/>
        </authorList>
    </citation>
    <scope>NUCLEOTIDE SEQUENCE</scope>
    <source>
        <strain evidence="10">JCM 3313</strain>
    </source>
</reference>
<evidence type="ECO:0000256" key="7">
    <source>
        <dbReference type="ARBA" id="ARBA00023315"/>
    </source>
</evidence>
<evidence type="ECO:0000256" key="6">
    <source>
        <dbReference type="ARBA" id="ARBA00022898"/>
    </source>
</evidence>
<dbReference type="EMBL" id="BMRG01000014">
    <property type="protein sequence ID" value="GGP73875.1"/>
    <property type="molecule type" value="Genomic_DNA"/>
</dbReference>
<keyword evidence="6" id="KW-0663">Pyridoxal phosphate</keyword>
<evidence type="ECO:0000256" key="3">
    <source>
        <dbReference type="ARBA" id="ARBA00011738"/>
    </source>
</evidence>
<feature type="domain" description="Aminotransferase class I/classII large" evidence="9">
    <location>
        <begin position="52"/>
        <end position="390"/>
    </location>
</feature>
<organism evidence="10 11">
    <name type="scientific">Saccharothrix coeruleofusca</name>
    <dbReference type="NCBI Taxonomy" id="33919"/>
    <lineage>
        <taxon>Bacteria</taxon>
        <taxon>Bacillati</taxon>
        <taxon>Actinomycetota</taxon>
        <taxon>Actinomycetes</taxon>
        <taxon>Pseudonocardiales</taxon>
        <taxon>Pseudonocardiaceae</taxon>
        <taxon>Saccharothrix</taxon>
    </lineage>
</organism>
<dbReference type="InterPro" id="IPR015424">
    <property type="entry name" value="PyrdxlP-dep_Trfase"/>
</dbReference>
<dbReference type="Gene3D" id="3.40.640.10">
    <property type="entry name" value="Type I PLP-dependent aspartate aminotransferase-like (Major domain)"/>
    <property type="match status" value="1"/>
</dbReference>
<name>A0A918AR45_9PSEU</name>
<dbReference type="SUPFAM" id="SSF53383">
    <property type="entry name" value="PLP-dependent transferases"/>
    <property type="match status" value="1"/>
</dbReference>